<feature type="domain" description="Lipoyl-binding" evidence="9">
    <location>
        <begin position="572"/>
        <end position="649"/>
    </location>
</feature>
<keyword evidence="13" id="KW-1185">Reference proteome</keyword>
<dbReference type="FunFam" id="3.30.470.20:FF:000028">
    <property type="entry name" value="Methylcrotonoyl-CoA carboxylase subunit alpha, mitochondrial"/>
    <property type="match status" value="1"/>
</dbReference>
<dbReference type="PROSITE" id="PS00866">
    <property type="entry name" value="CPSASE_1"/>
    <property type="match status" value="1"/>
</dbReference>
<sequence length="659" mass="70682">MQVFDKILIANRGEIAVRIARTLGDMGIKTVAVYSDADAKAPHVGFCDEAVRLGPADARESYLKIDAVVQAAVGTGAQAIHPGYGFLSENPAFARACADAGIEFVGPSAEAIEIMGDKIAARKAVEARGVPTVPGIVGASDDEILARAEDIGFPMIVKPAMGGGGKGMHVARTLDELRDALPTARRESGKAFGDETVFVERFIERPRHIEVQVMADKHGNVVHLGERECSLQRRHQKVIEEAPSAFLSPEQRERYGQIAIETARSVDYVGAGTVEFIVASDAPDEPYFLEMNTRLQVEHPVTEEVTGLDLVELMTTIAAGQPLPLEQTDVVLTGHSIEARIYAEDPNEGFLPTGGTIVRLRQPHYDDPRIRFDSGVEEGSVVSSNYDPMLAKVIATGETRDEALATLQEGLAHLFIAGVVTNVGFLTTLLARDEVVAGEIDTEFIDRNVESLTDSRVPTAAYAKAALAVSGPSSNRIGTAWQADGWRIGGPAEIRSRLADATVFIDPRTMQTRVVADDPATLMPDTDNEPSGFATFGWTSYEDRHPTGTHVDDDAVWVQLHGHTYRVERHRAAEAALAEGEAAITAPMPGAVVAIAVADGDTVEVGQHVLSVEAMKMEHKLMATQAGVVRLEVAEGEQVTRGQLLAHIEAAESANGGMQ</sequence>
<dbReference type="FunFam" id="3.40.50.20:FF:000010">
    <property type="entry name" value="Propionyl-CoA carboxylase subunit alpha"/>
    <property type="match status" value="1"/>
</dbReference>
<accession>A0A1R4GP99</accession>
<keyword evidence="6" id="KW-0092">Biotin</keyword>
<evidence type="ECO:0000256" key="6">
    <source>
        <dbReference type="ARBA" id="ARBA00023267"/>
    </source>
</evidence>
<gene>
    <name evidence="12" type="ORF">CZ674_13610</name>
</gene>
<evidence type="ECO:0000313" key="12">
    <source>
        <dbReference type="EMBL" id="SJM69944.1"/>
    </source>
</evidence>
<evidence type="ECO:0000256" key="7">
    <source>
        <dbReference type="ARBA" id="ARBA00046317"/>
    </source>
</evidence>
<dbReference type="EC" id="6.3.4.14" evidence="2"/>
<proteinExistence type="predicted"/>
<evidence type="ECO:0000313" key="13">
    <source>
        <dbReference type="Proteomes" id="UP000195787"/>
    </source>
</evidence>
<dbReference type="PROSITE" id="PS00188">
    <property type="entry name" value="BIOTIN"/>
    <property type="match status" value="1"/>
</dbReference>
<dbReference type="Pfam" id="PF00364">
    <property type="entry name" value="Biotin_lipoyl"/>
    <property type="match status" value="1"/>
</dbReference>
<dbReference type="InterPro" id="IPR050856">
    <property type="entry name" value="Biotin_carboxylase_complex"/>
</dbReference>
<dbReference type="OrthoDB" id="9760256at2"/>
<dbReference type="InterPro" id="IPR011053">
    <property type="entry name" value="Single_hybrid_motif"/>
</dbReference>
<evidence type="ECO:0000256" key="8">
    <source>
        <dbReference type="PROSITE-ProRule" id="PRU00409"/>
    </source>
</evidence>
<dbReference type="PROSITE" id="PS50979">
    <property type="entry name" value="BC"/>
    <property type="match status" value="1"/>
</dbReference>
<dbReference type="GO" id="GO:0004075">
    <property type="term" value="F:biotin carboxylase activity"/>
    <property type="evidence" value="ECO:0007669"/>
    <property type="project" value="UniProtKB-EC"/>
</dbReference>
<dbReference type="InterPro" id="IPR011761">
    <property type="entry name" value="ATP-grasp"/>
</dbReference>
<dbReference type="GO" id="GO:0046872">
    <property type="term" value="F:metal ion binding"/>
    <property type="evidence" value="ECO:0007669"/>
    <property type="project" value="InterPro"/>
</dbReference>
<feature type="domain" description="ATP-grasp" evidence="10">
    <location>
        <begin position="122"/>
        <end position="319"/>
    </location>
</feature>
<evidence type="ECO:0000259" key="10">
    <source>
        <dbReference type="PROSITE" id="PS50975"/>
    </source>
</evidence>
<dbReference type="CDD" id="cd06850">
    <property type="entry name" value="biotinyl_domain"/>
    <property type="match status" value="1"/>
</dbReference>
<dbReference type="InterPro" id="IPR011054">
    <property type="entry name" value="Rudment_hybrid_motif"/>
</dbReference>
<dbReference type="Pfam" id="PF02785">
    <property type="entry name" value="Biotin_carb_C"/>
    <property type="match status" value="1"/>
</dbReference>
<dbReference type="SMART" id="SM00878">
    <property type="entry name" value="Biotin_carb_C"/>
    <property type="match status" value="1"/>
</dbReference>
<dbReference type="InterPro" id="IPR005481">
    <property type="entry name" value="BC-like_N"/>
</dbReference>
<dbReference type="EMBL" id="FUHU01000048">
    <property type="protein sequence ID" value="SJM69944.1"/>
    <property type="molecule type" value="Genomic_DNA"/>
</dbReference>
<dbReference type="GO" id="GO:0005524">
    <property type="term" value="F:ATP binding"/>
    <property type="evidence" value="ECO:0007669"/>
    <property type="project" value="UniProtKB-UniRule"/>
</dbReference>
<dbReference type="InterPro" id="IPR005482">
    <property type="entry name" value="Biotin_COase_C"/>
</dbReference>
<evidence type="ECO:0000259" key="9">
    <source>
        <dbReference type="PROSITE" id="PS50968"/>
    </source>
</evidence>
<dbReference type="Pfam" id="PF02786">
    <property type="entry name" value="CPSase_L_D2"/>
    <property type="match status" value="1"/>
</dbReference>
<dbReference type="PROSITE" id="PS50968">
    <property type="entry name" value="BIOTINYL_LIPOYL"/>
    <property type="match status" value="1"/>
</dbReference>
<dbReference type="SUPFAM" id="SSF56059">
    <property type="entry name" value="Glutathione synthetase ATP-binding domain-like"/>
    <property type="match status" value="1"/>
</dbReference>
<organism evidence="12 13">
    <name type="scientific">Agrococcus casei LMG 22410</name>
    <dbReference type="NCBI Taxonomy" id="1255656"/>
    <lineage>
        <taxon>Bacteria</taxon>
        <taxon>Bacillati</taxon>
        <taxon>Actinomycetota</taxon>
        <taxon>Actinomycetes</taxon>
        <taxon>Micrococcales</taxon>
        <taxon>Microbacteriaceae</taxon>
        <taxon>Agrococcus</taxon>
    </lineage>
</organism>
<dbReference type="Proteomes" id="UP000195787">
    <property type="component" value="Unassembled WGS sequence"/>
</dbReference>
<dbReference type="PANTHER" id="PTHR18866">
    <property type="entry name" value="CARBOXYLASE:PYRUVATE/ACETYL-COA/PROPIONYL-COA CARBOXYLASE"/>
    <property type="match status" value="1"/>
</dbReference>
<feature type="domain" description="Biotin carboxylation" evidence="11">
    <location>
        <begin position="3"/>
        <end position="450"/>
    </location>
</feature>
<evidence type="ECO:0000256" key="2">
    <source>
        <dbReference type="ARBA" id="ARBA00013263"/>
    </source>
</evidence>
<dbReference type="PANTHER" id="PTHR18866:SF33">
    <property type="entry name" value="METHYLCROTONOYL-COA CARBOXYLASE SUBUNIT ALPHA, MITOCHONDRIAL-RELATED"/>
    <property type="match status" value="1"/>
</dbReference>
<dbReference type="InterPro" id="IPR011764">
    <property type="entry name" value="Biotin_carboxylation_dom"/>
</dbReference>
<dbReference type="Gene3D" id="3.30.470.20">
    <property type="entry name" value="ATP-grasp fold, B domain"/>
    <property type="match status" value="1"/>
</dbReference>
<dbReference type="RefSeq" id="WP_086993094.1">
    <property type="nucleotide sequence ID" value="NZ_FUHU01000048.1"/>
</dbReference>
<comment type="cofactor">
    <cofactor evidence="1">
        <name>biotin</name>
        <dbReference type="ChEBI" id="CHEBI:57586"/>
    </cofactor>
</comment>
<dbReference type="InterPro" id="IPR016185">
    <property type="entry name" value="PreATP-grasp_dom_sf"/>
</dbReference>
<keyword evidence="5 8" id="KW-0067">ATP-binding</keyword>
<dbReference type="Gene3D" id="2.40.50.100">
    <property type="match status" value="1"/>
</dbReference>
<evidence type="ECO:0000256" key="5">
    <source>
        <dbReference type="ARBA" id="ARBA00022840"/>
    </source>
</evidence>
<protein>
    <recommendedName>
        <fullName evidence="2">biotin carboxylase</fullName>
        <ecNumber evidence="2">6.3.4.14</ecNumber>
    </recommendedName>
</protein>
<keyword evidence="3 12" id="KW-0436">Ligase</keyword>
<dbReference type="SUPFAM" id="SSF52440">
    <property type="entry name" value="PreATP-grasp domain"/>
    <property type="match status" value="1"/>
</dbReference>
<dbReference type="PROSITE" id="PS50975">
    <property type="entry name" value="ATP_GRASP"/>
    <property type="match status" value="1"/>
</dbReference>
<dbReference type="InterPro" id="IPR001882">
    <property type="entry name" value="Biotin_BS"/>
</dbReference>
<dbReference type="SUPFAM" id="SSF51230">
    <property type="entry name" value="Single hybrid motif"/>
    <property type="match status" value="1"/>
</dbReference>
<dbReference type="PROSITE" id="PS00867">
    <property type="entry name" value="CPSASE_2"/>
    <property type="match status" value="1"/>
</dbReference>
<name>A0A1R4GP99_9MICO</name>
<keyword evidence="4 8" id="KW-0547">Nucleotide-binding</keyword>
<dbReference type="GeneID" id="303174245"/>
<dbReference type="Pfam" id="PF00289">
    <property type="entry name" value="Biotin_carb_N"/>
    <property type="match status" value="1"/>
</dbReference>
<dbReference type="SUPFAM" id="SSF51246">
    <property type="entry name" value="Rudiment single hybrid motif"/>
    <property type="match status" value="1"/>
</dbReference>
<evidence type="ECO:0000259" key="11">
    <source>
        <dbReference type="PROSITE" id="PS50979"/>
    </source>
</evidence>
<dbReference type="InterPro" id="IPR000089">
    <property type="entry name" value="Biotin_lipoyl"/>
</dbReference>
<comment type="pathway">
    <text evidence="7">Amino-acid degradation; L-leucine degradation.</text>
</comment>
<reference evidence="12 13" key="1">
    <citation type="submission" date="2017-02" db="EMBL/GenBank/DDBJ databases">
        <authorList>
            <person name="Peterson S.W."/>
        </authorList>
    </citation>
    <scope>NUCLEOTIDE SEQUENCE [LARGE SCALE GENOMIC DNA]</scope>
    <source>
        <strain evidence="12 13">LMG 22410</strain>
    </source>
</reference>
<dbReference type="AlphaFoldDB" id="A0A1R4GP99"/>
<evidence type="ECO:0000256" key="4">
    <source>
        <dbReference type="ARBA" id="ARBA00022741"/>
    </source>
</evidence>
<evidence type="ECO:0000256" key="3">
    <source>
        <dbReference type="ARBA" id="ARBA00022598"/>
    </source>
</evidence>
<evidence type="ECO:0000256" key="1">
    <source>
        <dbReference type="ARBA" id="ARBA00001953"/>
    </source>
</evidence>
<dbReference type="InterPro" id="IPR005479">
    <property type="entry name" value="CPAse_ATP-bd"/>
</dbReference>